<evidence type="ECO:0000256" key="7">
    <source>
        <dbReference type="PIRSR" id="PIRSR600175-2"/>
    </source>
</evidence>
<accession>A0A915ET30</accession>
<proteinExistence type="predicted"/>
<dbReference type="PRINTS" id="PR00176">
    <property type="entry name" value="NANEUSMPORT"/>
</dbReference>
<dbReference type="PANTHER" id="PTHR11616:SF326">
    <property type="entry name" value="SODIUM-DEPENDENT TRANSPORTER SNF-5"/>
    <property type="match status" value="1"/>
</dbReference>
<evidence type="ECO:0000256" key="8">
    <source>
        <dbReference type="SAM" id="Phobius"/>
    </source>
</evidence>
<evidence type="ECO:0000256" key="5">
    <source>
        <dbReference type="ARBA" id="ARBA00022989"/>
    </source>
</evidence>
<dbReference type="InterPro" id="IPR037272">
    <property type="entry name" value="SNS_sf"/>
</dbReference>
<evidence type="ECO:0000256" key="3">
    <source>
        <dbReference type="ARBA" id="ARBA00022692"/>
    </source>
</evidence>
<protein>
    <submittedName>
        <fullName evidence="10">Uncharacterized protein</fullName>
    </submittedName>
</protein>
<comment type="subcellular location">
    <subcellularLocation>
        <location evidence="1">Membrane</location>
        <topology evidence="1">Multi-pass membrane protein</topology>
    </subcellularLocation>
</comment>
<evidence type="ECO:0000256" key="1">
    <source>
        <dbReference type="ARBA" id="ARBA00004141"/>
    </source>
</evidence>
<dbReference type="GO" id="GO:0005886">
    <property type="term" value="C:plasma membrane"/>
    <property type="evidence" value="ECO:0007669"/>
    <property type="project" value="TreeGrafter"/>
</dbReference>
<evidence type="ECO:0000256" key="2">
    <source>
        <dbReference type="ARBA" id="ARBA00022448"/>
    </source>
</evidence>
<dbReference type="Pfam" id="PF00209">
    <property type="entry name" value="SNF"/>
    <property type="match status" value="1"/>
</dbReference>
<name>A0A915ET30_9BILA</name>
<keyword evidence="6 8" id="KW-0472">Membrane</keyword>
<keyword evidence="2" id="KW-0813">Transport</keyword>
<dbReference type="PANTHER" id="PTHR11616">
    <property type="entry name" value="SODIUM/CHLORIDE DEPENDENT TRANSPORTER"/>
    <property type="match status" value="1"/>
</dbReference>
<evidence type="ECO:0000313" key="10">
    <source>
        <dbReference type="WBParaSite" id="jg8672"/>
    </source>
</evidence>
<sequence length="160" mass="18171">MTLNVLSGGHGHIWRFPSLVYEHNGGAFLIPYFACSFIIGFPMLYLELSLGQFTRMGPAVVYGWIRPYAQGIGWVMVSMSLLVCIYYNMIVAWTLFYLFKIITGGTYQWSSCVNEFNTPYCSSSWKICVVPINFMCILIQLMTTLVKTLRLLFSSTAPVI</sequence>
<dbReference type="GO" id="GO:0005332">
    <property type="term" value="F:gamma-aminobutyric acid:sodium:chloride symporter activity"/>
    <property type="evidence" value="ECO:0007669"/>
    <property type="project" value="TreeGrafter"/>
</dbReference>
<dbReference type="WBParaSite" id="jg8672">
    <property type="protein sequence ID" value="jg8672"/>
    <property type="gene ID" value="jg8672"/>
</dbReference>
<dbReference type="SUPFAM" id="SSF161070">
    <property type="entry name" value="SNF-like"/>
    <property type="match status" value="1"/>
</dbReference>
<keyword evidence="9" id="KW-1185">Reference proteome</keyword>
<organism evidence="9 10">
    <name type="scientific">Ditylenchus dipsaci</name>
    <dbReference type="NCBI Taxonomy" id="166011"/>
    <lineage>
        <taxon>Eukaryota</taxon>
        <taxon>Metazoa</taxon>
        <taxon>Ecdysozoa</taxon>
        <taxon>Nematoda</taxon>
        <taxon>Chromadorea</taxon>
        <taxon>Rhabditida</taxon>
        <taxon>Tylenchina</taxon>
        <taxon>Tylenchomorpha</taxon>
        <taxon>Sphaerularioidea</taxon>
        <taxon>Anguinidae</taxon>
        <taxon>Anguininae</taxon>
        <taxon>Ditylenchus</taxon>
    </lineage>
</organism>
<keyword evidence="4" id="KW-0769">Symport</keyword>
<evidence type="ECO:0000313" key="9">
    <source>
        <dbReference type="Proteomes" id="UP000887574"/>
    </source>
</evidence>
<evidence type="ECO:0000256" key="4">
    <source>
        <dbReference type="ARBA" id="ARBA00022847"/>
    </source>
</evidence>
<dbReference type="Proteomes" id="UP000887574">
    <property type="component" value="Unplaced"/>
</dbReference>
<keyword evidence="3 8" id="KW-0812">Transmembrane</keyword>
<feature type="disulfide bond" evidence="7">
    <location>
        <begin position="112"/>
        <end position="121"/>
    </location>
</feature>
<dbReference type="GO" id="GO:0043005">
    <property type="term" value="C:neuron projection"/>
    <property type="evidence" value="ECO:0007669"/>
    <property type="project" value="TreeGrafter"/>
</dbReference>
<feature type="transmembrane region" description="Helical" evidence="8">
    <location>
        <begin position="26"/>
        <end position="46"/>
    </location>
</feature>
<dbReference type="PROSITE" id="PS50267">
    <property type="entry name" value="NA_NEUROTRAN_SYMP_3"/>
    <property type="match status" value="1"/>
</dbReference>
<keyword evidence="5 8" id="KW-1133">Transmembrane helix</keyword>
<dbReference type="AlphaFoldDB" id="A0A915ET30"/>
<keyword evidence="7" id="KW-1015">Disulfide bond</keyword>
<evidence type="ECO:0000256" key="6">
    <source>
        <dbReference type="ARBA" id="ARBA00023136"/>
    </source>
</evidence>
<dbReference type="InterPro" id="IPR000175">
    <property type="entry name" value="Na/ntran_symport"/>
</dbReference>
<feature type="transmembrane region" description="Helical" evidence="8">
    <location>
        <begin position="74"/>
        <end position="99"/>
    </location>
</feature>
<reference evidence="10" key="1">
    <citation type="submission" date="2022-11" db="UniProtKB">
        <authorList>
            <consortium name="WormBaseParasite"/>
        </authorList>
    </citation>
    <scope>IDENTIFICATION</scope>
</reference>